<dbReference type="PANTHER" id="PTHR42841">
    <property type="entry name" value="AMINE OXIDASE"/>
    <property type="match status" value="1"/>
</dbReference>
<dbReference type="AlphaFoldDB" id="E4ZMI2"/>
<dbReference type="EMBL" id="FP929094">
    <property type="protein sequence ID" value="CBX92851.1"/>
    <property type="molecule type" value="Genomic_DNA"/>
</dbReference>
<dbReference type="PRINTS" id="PR00419">
    <property type="entry name" value="ADXRDTASE"/>
</dbReference>
<dbReference type="SUPFAM" id="SSF51905">
    <property type="entry name" value="FAD/NAD(P)-binding domain"/>
    <property type="match status" value="1"/>
</dbReference>
<dbReference type="STRING" id="985895.E4ZMI2"/>
<accession>E4ZMI2</accession>
<dbReference type="InParanoid" id="E4ZMI2"/>
<dbReference type="Gene3D" id="3.30.70.1990">
    <property type="match status" value="1"/>
</dbReference>
<organism evidence="4">
    <name type="scientific">Leptosphaeria maculans (strain JN3 / isolate v23.1.3 / race Av1-4-5-6-7-8)</name>
    <name type="common">Blackleg fungus</name>
    <name type="synonym">Phoma lingam</name>
    <dbReference type="NCBI Taxonomy" id="985895"/>
    <lineage>
        <taxon>Eukaryota</taxon>
        <taxon>Fungi</taxon>
        <taxon>Dikarya</taxon>
        <taxon>Ascomycota</taxon>
        <taxon>Pezizomycotina</taxon>
        <taxon>Dothideomycetes</taxon>
        <taxon>Pleosporomycetidae</taxon>
        <taxon>Pleosporales</taxon>
        <taxon>Pleosporineae</taxon>
        <taxon>Leptosphaeriaceae</taxon>
        <taxon>Plenodomus</taxon>
        <taxon>Plenodomus lingam/Leptosphaeria maculans species complex</taxon>
    </lineage>
</organism>
<keyword evidence="4" id="KW-1185">Reference proteome</keyword>
<evidence type="ECO:0000313" key="4">
    <source>
        <dbReference type="Proteomes" id="UP000002668"/>
    </source>
</evidence>
<evidence type="ECO:0000259" key="2">
    <source>
        <dbReference type="Pfam" id="PF01593"/>
    </source>
</evidence>
<feature type="compositionally biased region" description="Polar residues" evidence="1">
    <location>
        <begin position="37"/>
        <end position="50"/>
    </location>
</feature>
<dbReference type="OrthoDB" id="5046242at2759"/>
<dbReference type="Gene3D" id="3.50.50.60">
    <property type="entry name" value="FAD/NAD(P)-binding domain"/>
    <property type="match status" value="1"/>
</dbReference>
<dbReference type="Gene3D" id="1.10.405.20">
    <property type="match status" value="1"/>
</dbReference>
<dbReference type="HOGENOM" id="CLU_032660_0_0_1"/>
<sequence length="592" mass="65507">MCKSYGHSLFVTLSYSLYRPCPRGLFEALELNSADQISPGQRSNVTTDDSASTHDLPLSQISPRARLIEHSNCNLASRRQPGWVLALSFSKSANALRSRTRYFSMLSIEPFILTMKCTTMRSLALPLLAFFSLTISARPHGHEEHPVCIIGAGPAGLSAASRLKSKGIKSMIFEKQEAVGGKCQSWYDEDGTFYPLGAAFLSNVSYPETIAILSQTDVSTQPFSLAGGREAFSYNYTDGRIQQVPALAPQFLAQVSAEIPRYVGLWNTRFRPVGVANFKNGVPDEFTVSGAEWFRINNFTALPILLVTPVALYGYGDINIVPALYILQYMTPDVLTAFVGLHGVYYMDFNKMWVEFAKNNLRETTIKTSADVRRVDRSGANPVLMYTEPAANATHHKRSKQTCSSVIFAFPPSIDNLKHVGLDLTPQETSTFSNVTTHQYYSSVSEFALPFGVSYAATSPAPSIPPPNDGQPVAILRFSPRSNISVAWSWGPYDYQPEQTARHLLVDSLRKINKDPRQIDASVAPFCDDDIKAFRKWDYFPHFEGPALRAGAYAAYHSLQGVKKTYFASGLAGMELVEFAIRGGYDVVDSYL</sequence>
<evidence type="ECO:0000256" key="1">
    <source>
        <dbReference type="SAM" id="MobiDB-lite"/>
    </source>
</evidence>
<evidence type="ECO:0000313" key="3">
    <source>
        <dbReference type="EMBL" id="CBX92851.1"/>
    </source>
</evidence>
<name>E4ZMI2_LEPMJ</name>
<dbReference type="Proteomes" id="UP000002668">
    <property type="component" value="Genome"/>
</dbReference>
<feature type="region of interest" description="Disordered" evidence="1">
    <location>
        <begin position="37"/>
        <end position="56"/>
    </location>
</feature>
<dbReference type="VEuPathDB" id="FungiDB:LEMA_P055570.1"/>
<protein>
    <recommendedName>
        <fullName evidence="2">Amine oxidase domain-containing protein</fullName>
    </recommendedName>
</protein>
<dbReference type="Pfam" id="PF01593">
    <property type="entry name" value="Amino_oxidase"/>
    <property type="match status" value="1"/>
</dbReference>
<dbReference type="eggNOG" id="ENOG502R1TU">
    <property type="taxonomic scope" value="Eukaryota"/>
</dbReference>
<dbReference type="OMA" id="PYEFQTE"/>
<dbReference type="InterPro" id="IPR036188">
    <property type="entry name" value="FAD/NAD-bd_sf"/>
</dbReference>
<proteinExistence type="predicted"/>
<dbReference type="InterPro" id="IPR002937">
    <property type="entry name" value="Amino_oxidase"/>
</dbReference>
<gene>
    <name evidence="3" type="ORF">LEMA_P055570.1</name>
</gene>
<reference evidence="4" key="1">
    <citation type="journal article" date="2011" name="Nat. Commun.">
        <title>Effector diversification within compartments of the Leptosphaeria maculans genome affected by Repeat-Induced Point mutations.</title>
        <authorList>
            <person name="Rouxel T."/>
            <person name="Grandaubert J."/>
            <person name="Hane J.K."/>
            <person name="Hoede C."/>
            <person name="van de Wouw A.P."/>
            <person name="Couloux A."/>
            <person name="Dominguez V."/>
            <person name="Anthouard V."/>
            <person name="Bally P."/>
            <person name="Bourras S."/>
            <person name="Cozijnsen A.J."/>
            <person name="Ciuffetti L.M."/>
            <person name="Degrave A."/>
            <person name="Dilmaghani A."/>
            <person name="Duret L."/>
            <person name="Fudal I."/>
            <person name="Goodwin S.B."/>
            <person name="Gout L."/>
            <person name="Glaser N."/>
            <person name="Linglin J."/>
            <person name="Kema G.H.J."/>
            <person name="Lapalu N."/>
            <person name="Lawrence C.B."/>
            <person name="May K."/>
            <person name="Meyer M."/>
            <person name="Ollivier B."/>
            <person name="Poulain J."/>
            <person name="Schoch C.L."/>
            <person name="Simon A."/>
            <person name="Spatafora J.W."/>
            <person name="Stachowiak A."/>
            <person name="Turgeon B.G."/>
            <person name="Tyler B.M."/>
            <person name="Vincent D."/>
            <person name="Weissenbach J."/>
            <person name="Amselem J."/>
            <person name="Quesneville H."/>
            <person name="Oliver R.P."/>
            <person name="Wincker P."/>
            <person name="Balesdent M.-H."/>
            <person name="Howlett B.J."/>
        </authorList>
    </citation>
    <scope>NUCLEOTIDE SEQUENCE [LARGE SCALE GENOMIC DNA]</scope>
    <source>
        <strain evidence="4">JN3 / isolate v23.1.3 / race Av1-4-5-6-7-8</strain>
    </source>
</reference>
<dbReference type="GO" id="GO:0016491">
    <property type="term" value="F:oxidoreductase activity"/>
    <property type="evidence" value="ECO:0007669"/>
    <property type="project" value="InterPro"/>
</dbReference>
<feature type="domain" description="Amine oxidase" evidence="2">
    <location>
        <begin position="155"/>
        <end position="435"/>
    </location>
</feature>